<comment type="subcellular location">
    <subcellularLocation>
        <location evidence="1">Membrane</location>
        <topology evidence="1">Multi-pass membrane protein</topology>
    </subcellularLocation>
</comment>
<dbReference type="RefSeq" id="WP_132431457.1">
    <property type="nucleotide sequence ID" value="NZ_SMFZ01000002.1"/>
</dbReference>
<evidence type="ECO:0000256" key="7">
    <source>
        <dbReference type="ARBA" id="ARBA00022958"/>
    </source>
</evidence>
<evidence type="ECO:0000256" key="4">
    <source>
        <dbReference type="ARBA" id="ARBA00022538"/>
    </source>
</evidence>
<dbReference type="AlphaFoldDB" id="A0A4R1HKR6"/>
<dbReference type="InterPro" id="IPR010617">
    <property type="entry name" value="TMEM175-like"/>
</dbReference>
<keyword evidence="11" id="KW-0407">Ion channel</keyword>
<dbReference type="PANTHER" id="PTHR31462">
    <property type="entry name" value="ENDOSOMAL/LYSOSOMAL POTASSIUM CHANNEL TMEM175"/>
    <property type="match status" value="1"/>
</dbReference>
<comment type="caution">
    <text evidence="14">The sequence shown here is derived from an EMBL/GenBank/DDBJ whole genome shotgun (WGS) entry which is preliminary data.</text>
</comment>
<comment type="catalytic activity">
    <reaction evidence="12">
        <text>K(+)(in) = K(+)(out)</text>
        <dbReference type="Rhea" id="RHEA:29463"/>
        <dbReference type="ChEBI" id="CHEBI:29103"/>
    </reaction>
</comment>
<dbReference type="EMBL" id="SMFZ01000002">
    <property type="protein sequence ID" value="TCK22528.1"/>
    <property type="molecule type" value="Genomic_DNA"/>
</dbReference>
<accession>A0A4R1HKR6</accession>
<evidence type="ECO:0000256" key="5">
    <source>
        <dbReference type="ARBA" id="ARBA00022692"/>
    </source>
</evidence>
<dbReference type="PANTHER" id="PTHR31462:SF5">
    <property type="entry name" value="ENDOSOMAL_LYSOSOMAL PROTON CHANNEL TMEM175"/>
    <property type="match status" value="1"/>
</dbReference>
<dbReference type="Proteomes" id="UP000295560">
    <property type="component" value="Unassembled WGS sequence"/>
</dbReference>
<evidence type="ECO:0000256" key="12">
    <source>
        <dbReference type="ARBA" id="ARBA00034430"/>
    </source>
</evidence>
<evidence type="ECO:0000256" key="13">
    <source>
        <dbReference type="SAM" id="Phobius"/>
    </source>
</evidence>
<dbReference type="OrthoDB" id="7626281at2"/>
<evidence type="ECO:0000256" key="2">
    <source>
        <dbReference type="ARBA" id="ARBA00006920"/>
    </source>
</evidence>
<organism evidence="14 15">
    <name type="scientific">Pseudonocardia endophytica</name>
    <dbReference type="NCBI Taxonomy" id="401976"/>
    <lineage>
        <taxon>Bacteria</taxon>
        <taxon>Bacillati</taxon>
        <taxon>Actinomycetota</taxon>
        <taxon>Actinomycetes</taxon>
        <taxon>Pseudonocardiales</taxon>
        <taxon>Pseudonocardiaceae</taxon>
        <taxon>Pseudonocardia</taxon>
    </lineage>
</organism>
<evidence type="ECO:0000256" key="10">
    <source>
        <dbReference type="ARBA" id="ARBA00023136"/>
    </source>
</evidence>
<evidence type="ECO:0000256" key="8">
    <source>
        <dbReference type="ARBA" id="ARBA00022989"/>
    </source>
</evidence>
<keyword evidence="10 13" id="KW-0472">Membrane</keyword>
<protein>
    <submittedName>
        <fullName evidence="14">Putative membrane protein</fullName>
    </submittedName>
</protein>
<evidence type="ECO:0000256" key="1">
    <source>
        <dbReference type="ARBA" id="ARBA00004141"/>
    </source>
</evidence>
<evidence type="ECO:0000256" key="3">
    <source>
        <dbReference type="ARBA" id="ARBA00022448"/>
    </source>
</evidence>
<keyword evidence="7" id="KW-0630">Potassium</keyword>
<evidence type="ECO:0000256" key="6">
    <source>
        <dbReference type="ARBA" id="ARBA00022826"/>
    </source>
</evidence>
<comment type="similarity">
    <text evidence="2">Belongs to the TMEM175 family.</text>
</comment>
<keyword evidence="6" id="KW-0631">Potassium channel</keyword>
<name>A0A4R1HKR6_PSEEN</name>
<feature type="transmembrane region" description="Helical" evidence="13">
    <location>
        <begin position="47"/>
        <end position="70"/>
    </location>
</feature>
<evidence type="ECO:0000313" key="15">
    <source>
        <dbReference type="Proteomes" id="UP000295560"/>
    </source>
</evidence>
<gene>
    <name evidence="14" type="ORF">EV378_6533</name>
</gene>
<keyword evidence="4" id="KW-0633">Potassium transport</keyword>
<dbReference type="Pfam" id="PF06736">
    <property type="entry name" value="TMEM175"/>
    <property type="match status" value="1"/>
</dbReference>
<keyword evidence="5 13" id="KW-0812">Transmembrane</keyword>
<evidence type="ECO:0000313" key="14">
    <source>
        <dbReference type="EMBL" id="TCK22528.1"/>
    </source>
</evidence>
<dbReference type="GO" id="GO:0005267">
    <property type="term" value="F:potassium channel activity"/>
    <property type="evidence" value="ECO:0007669"/>
    <property type="project" value="UniProtKB-KW"/>
</dbReference>
<dbReference type="GO" id="GO:0016020">
    <property type="term" value="C:membrane"/>
    <property type="evidence" value="ECO:0007669"/>
    <property type="project" value="UniProtKB-SubCell"/>
</dbReference>
<keyword evidence="8 13" id="KW-1133">Transmembrane helix</keyword>
<feature type="transmembrane region" description="Helical" evidence="13">
    <location>
        <begin position="117"/>
        <end position="137"/>
    </location>
</feature>
<proteinExistence type="inferred from homology"/>
<evidence type="ECO:0000256" key="9">
    <source>
        <dbReference type="ARBA" id="ARBA00023065"/>
    </source>
</evidence>
<sequence length="207" mass="22715">MDETRSAIGHGLERTMAFSDGVFAIAITLLVLPLTDAEIDGDRIGESLLALAPTVLSFVLSFAVIGRYWILHHNVVDRLTRADGTVLVLNLVYLFWIVILPFPTSVLGEHGPTTASILLYGVNLVAIGVSSLALWWYASRHRALLQPSVTERERTVRLARTIAPTIGMIPALPLAVVSPRWAALSWLLVIPTSWIGDRLFPETEPVD</sequence>
<reference evidence="14 15" key="1">
    <citation type="submission" date="2019-03" db="EMBL/GenBank/DDBJ databases">
        <title>Sequencing the genomes of 1000 actinobacteria strains.</title>
        <authorList>
            <person name="Klenk H.-P."/>
        </authorList>
    </citation>
    <scope>NUCLEOTIDE SEQUENCE [LARGE SCALE GENOMIC DNA]</scope>
    <source>
        <strain evidence="14 15">DSM 44969</strain>
    </source>
</reference>
<feature type="transmembrane region" description="Helical" evidence="13">
    <location>
        <begin position="158"/>
        <end position="177"/>
    </location>
</feature>
<evidence type="ECO:0000256" key="11">
    <source>
        <dbReference type="ARBA" id="ARBA00023303"/>
    </source>
</evidence>
<keyword evidence="3" id="KW-0813">Transport</keyword>
<keyword evidence="9" id="KW-0406">Ion transport</keyword>
<dbReference type="GO" id="GO:0015252">
    <property type="term" value="F:proton channel activity"/>
    <property type="evidence" value="ECO:0007669"/>
    <property type="project" value="InterPro"/>
</dbReference>
<feature type="transmembrane region" description="Helical" evidence="13">
    <location>
        <begin position="82"/>
        <end position="102"/>
    </location>
</feature>
<keyword evidence="15" id="KW-1185">Reference proteome</keyword>